<feature type="compositionally biased region" description="Polar residues" evidence="1">
    <location>
        <begin position="900"/>
        <end position="910"/>
    </location>
</feature>
<feature type="compositionally biased region" description="Basic and acidic residues" evidence="1">
    <location>
        <begin position="467"/>
        <end position="477"/>
    </location>
</feature>
<feature type="compositionally biased region" description="Low complexity" evidence="1">
    <location>
        <begin position="608"/>
        <end position="638"/>
    </location>
</feature>
<feature type="region of interest" description="Disordered" evidence="1">
    <location>
        <begin position="790"/>
        <end position="827"/>
    </location>
</feature>
<keyword evidence="2" id="KW-0812">Transmembrane</keyword>
<dbReference type="AlphaFoldDB" id="A0A177UDP7"/>
<evidence type="ECO:0000313" key="4">
    <source>
        <dbReference type="EMBL" id="KAE8262057.1"/>
    </source>
</evidence>
<reference evidence="4" key="1">
    <citation type="submission" date="2016-04" db="EMBL/GenBank/DDBJ databases">
        <authorList>
            <person name="Nguyen H.D."/>
            <person name="Kesanakurti P."/>
            <person name="Cullis J."/>
            <person name="Levesque C.A."/>
            <person name="Hambleton S."/>
        </authorList>
    </citation>
    <scope>NUCLEOTIDE SEQUENCE</scope>
    <source>
        <strain evidence="4">DAOMC 238032</strain>
    </source>
</reference>
<evidence type="ECO:0000256" key="1">
    <source>
        <dbReference type="SAM" id="MobiDB-lite"/>
    </source>
</evidence>
<feature type="compositionally biased region" description="Low complexity" evidence="1">
    <location>
        <begin position="299"/>
        <end position="309"/>
    </location>
</feature>
<feature type="compositionally biased region" description="Basic and acidic residues" evidence="1">
    <location>
        <begin position="913"/>
        <end position="926"/>
    </location>
</feature>
<reference evidence="4" key="2">
    <citation type="journal article" date="2019" name="IMA Fungus">
        <title>Genome sequencing and comparison of five Tilletia species to identify candidate genes for the detection of regulated species infecting wheat.</title>
        <authorList>
            <person name="Nguyen H.D.T."/>
            <person name="Sultana T."/>
            <person name="Kesanakurti P."/>
            <person name="Hambleton S."/>
        </authorList>
    </citation>
    <scope>NUCLEOTIDE SEQUENCE</scope>
    <source>
        <strain evidence="4">DAOMC 238032</strain>
    </source>
</reference>
<feature type="region of interest" description="Disordered" evidence="1">
    <location>
        <begin position="544"/>
        <end position="563"/>
    </location>
</feature>
<keyword evidence="6" id="KW-1185">Reference proteome</keyword>
<dbReference type="Proteomes" id="UP000077671">
    <property type="component" value="Unassembled WGS sequence"/>
</dbReference>
<sequence length="949" mass="100016">MEYVERAQVQAQVQARHNSFSLEDNAQGPITSSPLGSLSPPVGSVHFSRNAADLSAVTLQRRRVLARGQSLDRTSARNLLDSYWPGPPSMSRGLDASFDLDARELAQPQLEHQISTYSRHNHQAVRSARAQGQHRVDRSRTGSHDQEERSYEILGLIDRRDEIATKQTNSTQLDKLPQTKNGTTGIPGSTGVLSPLPPLLAVDPNPSSALSKANPHWMLFYGSHVQDNGASEAGVFAVNVDSQSQSIDAMSDSHSPTSSPVQPGPLAPARFFSFQAPANDASPQSFHDWLSNLGGEAGAAGSEQQGGASVSPDGSGAQMPAWGPNPLVNPADAAGNVGGSPTNDPVPASGSALAPSSNTAGAAPPASVATVAPTAQPEPTMVTPPVSIGDPTDSGLTSTFTPRTFPSRSASSTAAAPTNGTGPPPPVTEDSQDHPRRHIAAIVLGTFAGAAFVVILGAYAYRQRKQQTDRASIHSGEDDPYTSTSGGYVRTWSQRRRGEMGSSYPADLEKGKMSPSDDRFSLVDDLPPVPPKARSIVSTIRAVPRGQSMAERRGSLPLLPELEVSPRTRMQELSNLAKPRSPPAVVPAQKRVPVPAAGSLGSRTNTLSASSSEGYSSDDYTSVAEYQSTRRSTASTQSPKSDHVRPGLARGISKQSDDRGSLSGQSKVSHISYPFLSAMHRGRSIASVGSPLVSRDDSAIMTTASPNLRSMGTMSDKTGRLLRNLKTRSSPTMSGLSVVHPSMSEVMAQGDQPESPYMGSVASGPTASLDSRHEGATTEAMQTLRNAVFPLPPTRTFDPNLLTPLDGSSSVPRKQSGGSGGVQRTPSLAGIGAGFRYGSAARHFISLLAGPVLAGHGKANSTSSASSNAAHQQQQQQQMKPPATPMTFTSPMFPWDPSGTFVSPNPQVQTPRPEVKETARRSRGEMEQAPATASAKQQRASQLRVTNLE</sequence>
<organism evidence="4 5">
    <name type="scientific">Tilletia caries</name>
    <name type="common">wheat bunt fungus</name>
    <dbReference type="NCBI Taxonomy" id="13290"/>
    <lineage>
        <taxon>Eukaryota</taxon>
        <taxon>Fungi</taxon>
        <taxon>Dikarya</taxon>
        <taxon>Basidiomycota</taxon>
        <taxon>Ustilaginomycotina</taxon>
        <taxon>Exobasidiomycetes</taxon>
        <taxon>Tilletiales</taxon>
        <taxon>Tilletiaceae</taxon>
        <taxon>Tilletia</taxon>
    </lineage>
</organism>
<proteinExistence type="predicted"/>
<keyword evidence="2" id="KW-0472">Membrane</keyword>
<feature type="region of interest" description="Disordered" evidence="1">
    <location>
        <begin position="166"/>
        <end position="191"/>
    </location>
</feature>
<evidence type="ECO:0000313" key="6">
    <source>
        <dbReference type="Proteomes" id="UP000836402"/>
    </source>
</evidence>
<feature type="compositionally biased region" description="Polar residues" evidence="1">
    <location>
        <begin position="166"/>
        <end position="187"/>
    </location>
</feature>
<feature type="compositionally biased region" description="Polar residues" evidence="1">
    <location>
        <begin position="934"/>
        <end position="949"/>
    </location>
</feature>
<evidence type="ECO:0000313" key="5">
    <source>
        <dbReference type="Proteomes" id="UP000077671"/>
    </source>
</evidence>
<feature type="region of interest" description="Disordered" evidence="1">
    <location>
        <begin position="467"/>
        <end position="527"/>
    </location>
</feature>
<feature type="compositionally biased region" description="Basic and acidic residues" evidence="1">
    <location>
        <begin position="507"/>
        <end position="522"/>
    </location>
</feature>
<feature type="compositionally biased region" description="Basic and acidic residues" evidence="1">
    <location>
        <begin position="134"/>
        <end position="150"/>
    </location>
</feature>
<feature type="transmembrane region" description="Helical" evidence="2">
    <location>
        <begin position="439"/>
        <end position="461"/>
    </location>
</feature>
<name>A0A177UDP7_9BASI</name>
<protein>
    <submittedName>
        <fullName evidence="4">Uncharacterized protein</fullName>
    </submittedName>
</protein>
<gene>
    <name evidence="4" type="ORF">A4X03_0g2754</name>
    <name evidence="3" type="ORF">JKIAZH3_G7686</name>
</gene>
<feature type="compositionally biased region" description="Polar residues" evidence="1">
    <location>
        <begin position="246"/>
        <end position="261"/>
    </location>
</feature>
<keyword evidence="2" id="KW-1133">Transmembrane helix</keyword>
<feature type="compositionally biased region" description="Low complexity" evidence="1">
    <location>
        <begin position="359"/>
        <end position="375"/>
    </location>
</feature>
<comment type="caution">
    <text evidence="4">The sequence shown here is derived from an EMBL/GenBank/DDBJ whole genome shotgun (WGS) entry which is preliminary data.</text>
</comment>
<dbReference type="EMBL" id="CAJHJG010000306">
    <property type="protein sequence ID" value="CAD6900874.1"/>
    <property type="molecule type" value="Genomic_DNA"/>
</dbReference>
<feature type="region of interest" description="Disordered" evidence="1">
    <location>
        <begin position="115"/>
        <end position="150"/>
    </location>
</feature>
<feature type="compositionally biased region" description="Low complexity" evidence="1">
    <location>
        <begin position="859"/>
        <end position="878"/>
    </location>
</feature>
<dbReference type="Proteomes" id="UP000836402">
    <property type="component" value="Unassembled WGS sequence"/>
</dbReference>
<reference evidence="3" key="3">
    <citation type="submission" date="2020-10" db="EMBL/GenBank/DDBJ databases">
        <authorList>
            <person name="Sedaghatjoo S."/>
        </authorList>
    </citation>
    <scope>NUCLEOTIDE SEQUENCE</scope>
    <source>
        <strain evidence="3">AZH3</strain>
    </source>
</reference>
<feature type="region of interest" description="Disordered" evidence="1">
    <location>
        <begin position="593"/>
        <end position="667"/>
    </location>
</feature>
<evidence type="ECO:0000256" key="2">
    <source>
        <dbReference type="SAM" id="Phobius"/>
    </source>
</evidence>
<feature type="compositionally biased region" description="Low complexity" evidence="1">
    <location>
        <begin position="401"/>
        <end position="421"/>
    </location>
</feature>
<dbReference type="EMBL" id="LWDD02000283">
    <property type="protein sequence ID" value="KAE8262057.1"/>
    <property type="molecule type" value="Genomic_DNA"/>
</dbReference>
<evidence type="ECO:0000313" key="3">
    <source>
        <dbReference type="EMBL" id="CAD6900874.1"/>
    </source>
</evidence>
<accession>A0A177UDP7</accession>
<feature type="region of interest" description="Disordered" evidence="1">
    <location>
        <begin position="748"/>
        <end position="771"/>
    </location>
</feature>
<feature type="region of interest" description="Disordered" evidence="1">
    <location>
        <begin position="246"/>
        <end position="434"/>
    </location>
</feature>
<feature type="region of interest" description="Disordered" evidence="1">
    <location>
        <begin position="856"/>
        <end position="949"/>
    </location>
</feature>